<comment type="caution">
    <text evidence="1">The sequence shown here is derived from an EMBL/GenBank/DDBJ whole genome shotgun (WGS) entry which is preliminary data.</text>
</comment>
<feature type="non-terminal residue" evidence="1">
    <location>
        <position position="310"/>
    </location>
</feature>
<keyword evidence="2" id="KW-1185">Reference proteome</keyword>
<accession>A0ACC1IH97</accession>
<dbReference type="EMBL" id="JANBPG010000589">
    <property type="protein sequence ID" value="KAJ1895265.1"/>
    <property type="molecule type" value="Genomic_DNA"/>
</dbReference>
<evidence type="ECO:0000313" key="1">
    <source>
        <dbReference type="EMBL" id="KAJ1895265.1"/>
    </source>
</evidence>
<proteinExistence type="predicted"/>
<sequence length="310" mass="34967">MTLLGLAYVYSIIARRIEVFGVGTVHSNVNTTNCYSFGKDLPAVQGCESIQIDSRTGLAYMACGNRGARTRWIHMGEEYNTMYEQFSDHILVMDEKNNVHSLDILDRNSNTRELIPFTQDFRIHGFDIYHDDLNPTELTFMFVNHQRSGSGISIFKHQLNTTFIEHIKTVKSPLLYHPNDVTATSRSTFYATNDLKYAPGIMRRIEILLGMPWSHVVYYGPSGMFSKAKTGLAYPNGIARSRDGRLIYVAASSEPSVMAFLASDDGELELVAKKVFDGFVPDNISADARSGHLLVAGFLNVFEMFRYNRE</sequence>
<name>A0ACC1IH97_9FUNG</name>
<gene>
    <name evidence="1" type="ORF">LPJ66_004693</name>
</gene>
<protein>
    <submittedName>
        <fullName evidence="1">Uncharacterized protein</fullName>
    </submittedName>
</protein>
<dbReference type="Proteomes" id="UP001150581">
    <property type="component" value="Unassembled WGS sequence"/>
</dbReference>
<evidence type="ECO:0000313" key="2">
    <source>
        <dbReference type="Proteomes" id="UP001150581"/>
    </source>
</evidence>
<organism evidence="1 2">
    <name type="scientific">Kickxella alabastrina</name>
    <dbReference type="NCBI Taxonomy" id="61397"/>
    <lineage>
        <taxon>Eukaryota</taxon>
        <taxon>Fungi</taxon>
        <taxon>Fungi incertae sedis</taxon>
        <taxon>Zoopagomycota</taxon>
        <taxon>Kickxellomycotina</taxon>
        <taxon>Kickxellomycetes</taxon>
        <taxon>Kickxellales</taxon>
        <taxon>Kickxellaceae</taxon>
        <taxon>Kickxella</taxon>
    </lineage>
</organism>
<reference evidence="1" key="1">
    <citation type="submission" date="2022-07" db="EMBL/GenBank/DDBJ databases">
        <title>Phylogenomic reconstructions and comparative analyses of Kickxellomycotina fungi.</title>
        <authorList>
            <person name="Reynolds N.K."/>
            <person name="Stajich J.E."/>
            <person name="Barry K."/>
            <person name="Grigoriev I.V."/>
            <person name="Crous P."/>
            <person name="Smith M.E."/>
        </authorList>
    </citation>
    <scope>NUCLEOTIDE SEQUENCE</scope>
    <source>
        <strain evidence="1">Benny 63K</strain>
    </source>
</reference>